<protein>
    <submittedName>
        <fullName evidence="9">Archaeosortase/exosortase family protein</fullName>
    </submittedName>
</protein>
<dbReference type="InterPro" id="IPR026392">
    <property type="entry name" value="Exo/Archaeosortase_dom"/>
</dbReference>
<keyword evidence="2" id="KW-1003">Cell membrane</keyword>
<sequence length="205" mass="23385">MEQQLDKKKANRTAILFVVKLLFFYFLFSQGNLYMNSATSVGGRFYNPFLAEHLNYVQGLRTALIAPATWIIKLFGFYAIHNGTDVLVVDGPYLRVNYACLGLGVMSFLTAFVIAFPAKLKAKFRLLVFGLILIYVLNMLRIAALGVLLGFFKSQRNNFTYHHEVFNILVYIIIFFVLYYWVKKNTVRPTLSKSDTPIEPANPAS</sequence>
<organism evidence="9 10">
    <name type="scientific">Pedobacter albus</name>
    <dbReference type="NCBI Taxonomy" id="3113905"/>
    <lineage>
        <taxon>Bacteria</taxon>
        <taxon>Pseudomonadati</taxon>
        <taxon>Bacteroidota</taxon>
        <taxon>Sphingobacteriia</taxon>
        <taxon>Sphingobacteriales</taxon>
        <taxon>Sphingobacteriaceae</taxon>
        <taxon>Pedobacter</taxon>
    </lineage>
</organism>
<feature type="transmembrane region" description="Helical" evidence="8">
    <location>
        <begin position="164"/>
        <end position="182"/>
    </location>
</feature>
<evidence type="ECO:0000256" key="1">
    <source>
        <dbReference type="ARBA" id="ARBA00004651"/>
    </source>
</evidence>
<comment type="subcellular location">
    <subcellularLocation>
        <location evidence="1">Cell membrane</location>
        <topology evidence="1">Multi-pass membrane protein</topology>
    </subcellularLocation>
</comment>
<name>A0ABU7I6T0_9SPHI</name>
<feature type="transmembrane region" description="Helical" evidence="8">
    <location>
        <begin position="96"/>
        <end position="116"/>
    </location>
</feature>
<evidence type="ECO:0000313" key="9">
    <source>
        <dbReference type="EMBL" id="MEE1945158.1"/>
    </source>
</evidence>
<proteinExistence type="predicted"/>
<keyword evidence="5" id="KW-0378">Hydrolase</keyword>
<evidence type="ECO:0000256" key="3">
    <source>
        <dbReference type="ARBA" id="ARBA00022670"/>
    </source>
</evidence>
<accession>A0ABU7I6T0</accession>
<comment type="caution">
    <text evidence="9">The sequence shown here is derived from an EMBL/GenBank/DDBJ whole genome shotgun (WGS) entry which is preliminary data.</text>
</comment>
<evidence type="ECO:0000256" key="4">
    <source>
        <dbReference type="ARBA" id="ARBA00022692"/>
    </source>
</evidence>
<dbReference type="Pfam" id="PF09721">
    <property type="entry name" value="Exosortase_EpsH"/>
    <property type="match status" value="1"/>
</dbReference>
<evidence type="ECO:0000313" key="10">
    <source>
        <dbReference type="Proteomes" id="UP001336835"/>
    </source>
</evidence>
<dbReference type="Proteomes" id="UP001336835">
    <property type="component" value="Unassembled WGS sequence"/>
</dbReference>
<dbReference type="NCBIfam" id="TIGR04178">
    <property type="entry name" value="exo_archaeo"/>
    <property type="match status" value="1"/>
</dbReference>
<feature type="transmembrane region" description="Helical" evidence="8">
    <location>
        <begin position="128"/>
        <end position="152"/>
    </location>
</feature>
<gene>
    <name evidence="9" type="ORF">VRU48_08565</name>
</gene>
<dbReference type="RefSeq" id="WP_330107507.1">
    <property type="nucleotide sequence ID" value="NZ_JAZDQT010000001.1"/>
</dbReference>
<keyword evidence="3" id="KW-0645">Protease</keyword>
<evidence type="ECO:0000256" key="5">
    <source>
        <dbReference type="ARBA" id="ARBA00022801"/>
    </source>
</evidence>
<keyword evidence="6 8" id="KW-1133">Transmembrane helix</keyword>
<keyword evidence="10" id="KW-1185">Reference proteome</keyword>
<keyword evidence="4 8" id="KW-0812">Transmembrane</keyword>
<dbReference type="EMBL" id="JAZDQT010000001">
    <property type="protein sequence ID" value="MEE1945158.1"/>
    <property type="molecule type" value="Genomic_DNA"/>
</dbReference>
<keyword evidence="7 8" id="KW-0472">Membrane</keyword>
<dbReference type="InterPro" id="IPR019127">
    <property type="entry name" value="Exosortase"/>
</dbReference>
<feature type="transmembrane region" description="Helical" evidence="8">
    <location>
        <begin position="12"/>
        <end position="28"/>
    </location>
</feature>
<evidence type="ECO:0000256" key="6">
    <source>
        <dbReference type="ARBA" id="ARBA00022989"/>
    </source>
</evidence>
<evidence type="ECO:0000256" key="8">
    <source>
        <dbReference type="SAM" id="Phobius"/>
    </source>
</evidence>
<dbReference type="NCBIfam" id="NF046083">
    <property type="entry name" value="exosort_XrtY"/>
    <property type="match status" value="1"/>
</dbReference>
<evidence type="ECO:0000256" key="7">
    <source>
        <dbReference type="ARBA" id="ARBA00023136"/>
    </source>
</evidence>
<evidence type="ECO:0000256" key="2">
    <source>
        <dbReference type="ARBA" id="ARBA00022475"/>
    </source>
</evidence>
<reference evidence="9 10" key="1">
    <citation type="submission" date="2024-01" db="EMBL/GenBank/DDBJ databases">
        <title>Pedobacter sp. nov., isolated from fresh soil.</title>
        <authorList>
            <person name="Le N.T.T."/>
        </authorList>
    </citation>
    <scope>NUCLEOTIDE SEQUENCE [LARGE SCALE GENOMIC DNA]</scope>
    <source>
        <strain evidence="9 10">KR3-3</strain>
    </source>
</reference>